<reference evidence="1 2" key="1">
    <citation type="submission" date="2019-05" db="EMBL/GenBank/DDBJ databases">
        <authorList>
            <person name="Zhou X."/>
        </authorList>
    </citation>
    <scope>NUCLEOTIDE SEQUENCE [LARGE SCALE GENOMIC DNA]</scope>
    <source>
        <strain evidence="1 2">DSM 432</strain>
    </source>
</reference>
<dbReference type="EMBL" id="VAUP01000037">
    <property type="protein sequence ID" value="TLX41392.1"/>
    <property type="molecule type" value="Genomic_DNA"/>
</dbReference>
<organism evidence="1 2">
    <name type="scientific">Xanthobacter autotrophicus</name>
    <dbReference type="NCBI Taxonomy" id="280"/>
    <lineage>
        <taxon>Bacteria</taxon>
        <taxon>Pseudomonadati</taxon>
        <taxon>Pseudomonadota</taxon>
        <taxon>Alphaproteobacteria</taxon>
        <taxon>Hyphomicrobiales</taxon>
        <taxon>Xanthobacteraceae</taxon>
        <taxon>Xanthobacter</taxon>
    </lineage>
</organism>
<sequence length="119" mass="13050">MIARQSVRRITDGASRVVRDRIAQQLGVPIVVDNRPAAGTKIGTAAVIKATERPVHPLLDGRARHNASENRRNSRYDAECDLRPVGLGRPTTSRWLSTPAIRQRACGNSCSWRSGHEAS</sequence>
<dbReference type="Gene3D" id="3.40.190.150">
    <property type="entry name" value="Bordetella uptake gene, domain 1"/>
    <property type="match status" value="1"/>
</dbReference>
<dbReference type="InterPro" id="IPR042100">
    <property type="entry name" value="Bug_dom1"/>
</dbReference>
<dbReference type="Proteomes" id="UP000305131">
    <property type="component" value="Unassembled WGS sequence"/>
</dbReference>
<proteinExistence type="predicted"/>
<name>A0A6C1KBB7_XANAU</name>
<dbReference type="AlphaFoldDB" id="A0A6C1KBB7"/>
<evidence type="ECO:0000313" key="1">
    <source>
        <dbReference type="EMBL" id="TLX41392.1"/>
    </source>
</evidence>
<accession>A0A6C1KBB7</accession>
<gene>
    <name evidence="1" type="ORF">FBQ73_18140</name>
</gene>
<comment type="caution">
    <text evidence="1">The sequence shown here is derived from an EMBL/GenBank/DDBJ whole genome shotgun (WGS) entry which is preliminary data.</text>
</comment>
<protein>
    <submittedName>
        <fullName evidence="1">Uncharacterized protein</fullName>
    </submittedName>
</protein>
<evidence type="ECO:0000313" key="2">
    <source>
        <dbReference type="Proteomes" id="UP000305131"/>
    </source>
</evidence>
<dbReference type="OrthoDB" id="7375033at2"/>